<evidence type="ECO:0000256" key="2">
    <source>
        <dbReference type="SAM" id="SignalP"/>
    </source>
</evidence>
<dbReference type="EMBL" id="WTYL01000003">
    <property type="protein sequence ID" value="MXP45177.1"/>
    <property type="molecule type" value="Genomic_DNA"/>
</dbReference>
<gene>
    <name evidence="4" type="ORF">GRI65_12035</name>
</gene>
<feature type="signal peptide" evidence="2">
    <location>
        <begin position="1"/>
        <end position="19"/>
    </location>
</feature>
<dbReference type="InterPro" id="IPR025303">
    <property type="entry name" value="PdaC"/>
</dbReference>
<comment type="caution">
    <text evidence="4">The sequence shown here is derived from an EMBL/GenBank/DDBJ whole genome shotgun (WGS) entry which is preliminary data.</text>
</comment>
<dbReference type="RefSeq" id="WP_160756804.1">
    <property type="nucleotide sequence ID" value="NZ_WTYL01000003.1"/>
</dbReference>
<sequence>MSRQLTVLASAGAALVALAACSPVAEPVEPSQSGEGNTTATARASTVEGVSVEEETDLFSYKFAYPAEVSAIPTLAREIESRADKIKLEMQSDARSDRTAAADGGFPFRQHSLSAEWKVVADLPDWLSLTNEFATYTGGAHGNYGVTSLVWDKPAGQTMEGVEMFTSPGALTEAVAETYCPALDRQRQQKNGMAPDPTGTFGQCPGVSELTIIPGSSNGRTFDRVGFYAGPYVAGSYAEGSYEVTLPVDAKIFAAVKPEFRDAFSSAR</sequence>
<evidence type="ECO:0000259" key="3">
    <source>
        <dbReference type="Pfam" id="PF13739"/>
    </source>
</evidence>
<keyword evidence="5" id="KW-1185">Reference proteome</keyword>
<feature type="region of interest" description="Disordered" evidence="1">
    <location>
        <begin position="26"/>
        <end position="47"/>
    </location>
</feature>
<evidence type="ECO:0000313" key="4">
    <source>
        <dbReference type="EMBL" id="MXP45177.1"/>
    </source>
</evidence>
<feature type="domain" description="Deacetylase PdaC" evidence="3">
    <location>
        <begin position="53"/>
        <end position="144"/>
    </location>
</feature>
<name>A0A845B6X2_9SPHN</name>
<dbReference type="Gene3D" id="3.30.565.40">
    <property type="entry name" value="Fervidobacterium nodosum Rt17-B1 like"/>
    <property type="match status" value="1"/>
</dbReference>
<evidence type="ECO:0000313" key="5">
    <source>
        <dbReference type="Proteomes" id="UP000431922"/>
    </source>
</evidence>
<protein>
    <submittedName>
        <fullName evidence="4">DUF4163 domain-containing protein</fullName>
    </submittedName>
</protein>
<dbReference type="Pfam" id="PF13739">
    <property type="entry name" value="PdaC"/>
    <property type="match status" value="1"/>
</dbReference>
<dbReference type="Proteomes" id="UP000431922">
    <property type="component" value="Unassembled WGS sequence"/>
</dbReference>
<dbReference type="PROSITE" id="PS51257">
    <property type="entry name" value="PROKAR_LIPOPROTEIN"/>
    <property type="match status" value="1"/>
</dbReference>
<evidence type="ECO:0000256" key="1">
    <source>
        <dbReference type="SAM" id="MobiDB-lite"/>
    </source>
</evidence>
<accession>A0A845B6X2</accession>
<proteinExistence type="predicted"/>
<feature type="chain" id="PRO_5032679354" evidence="2">
    <location>
        <begin position="20"/>
        <end position="268"/>
    </location>
</feature>
<organism evidence="4 5">
    <name type="scientific">Allopontixanthobacter sediminis</name>
    <dbReference type="NCBI Taxonomy" id="1689985"/>
    <lineage>
        <taxon>Bacteria</taxon>
        <taxon>Pseudomonadati</taxon>
        <taxon>Pseudomonadota</taxon>
        <taxon>Alphaproteobacteria</taxon>
        <taxon>Sphingomonadales</taxon>
        <taxon>Erythrobacteraceae</taxon>
        <taxon>Allopontixanthobacter</taxon>
    </lineage>
</organism>
<keyword evidence="2" id="KW-0732">Signal</keyword>
<dbReference type="OrthoDB" id="4760806at2"/>
<feature type="compositionally biased region" description="Polar residues" evidence="1">
    <location>
        <begin position="30"/>
        <end position="44"/>
    </location>
</feature>
<reference evidence="4 5" key="1">
    <citation type="submission" date="2019-12" db="EMBL/GenBank/DDBJ databases">
        <title>Genomic-based taxomic classification of the family Erythrobacteraceae.</title>
        <authorList>
            <person name="Xu L."/>
        </authorList>
    </citation>
    <scope>NUCLEOTIDE SEQUENCE [LARGE SCALE GENOMIC DNA]</scope>
    <source>
        <strain evidence="4 5">KCTC 42453</strain>
    </source>
</reference>
<dbReference type="AlphaFoldDB" id="A0A845B6X2"/>